<keyword evidence="2" id="KW-1185">Reference proteome</keyword>
<dbReference type="EMBL" id="SRLO01000292">
    <property type="protein sequence ID" value="TNN62473.1"/>
    <property type="molecule type" value="Genomic_DNA"/>
</dbReference>
<accession>A0A4Z2HBU2</accession>
<protein>
    <submittedName>
        <fullName evidence="1">Uncharacterized protein</fullName>
    </submittedName>
</protein>
<reference evidence="1 2" key="1">
    <citation type="submission" date="2019-03" db="EMBL/GenBank/DDBJ databases">
        <title>First draft genome of Liparis tanakae, snailfish: a comprehensive survey of snailfish specific genes.</title>
        <authorList>
            <person name="Kim W."/>
            <person name="Song I."/>
            <person name="Jeong J.-H."/>
            <person name="Kim D."/>
            <person name="Kim S."/>
            <person name="Ryu S."/>
            <person name="Song J.Y."/>
            <person name="Lee S.K."/>
        </authorList>
    </citation>
    <scope>NUCLEOTIDE SEQUENCE [LARGE SCALE GENOMIC DNA]</scope>
    <source>
        <tissue evidence="1">Muscle</tissue>
    </source>
</reference>
<dbReference type="Proteomes" id="UP000314294">
    <property type="component" value="Unassembled WGS sequence"/>
</dbReference>
<comment type="caution">
    <text evidence="1">The sequence shown here is derived from an EMBL/GenBank/DDBJ whole genome shotgun (WGS) entry which is preliminary data.</text>
</comment>
<organism evidence="1 2">
    <name type="scientific">Liparis tanakae</name>
    <name type="common">Tanaka's snailfish</name>
    <dbReference type="NCBI Taxonomy" id="230148"/>
    <lineage>
        <taxon>Eukaryota</taxon>
        <taxon>Metazoa</taxon>
        <taxon>Chordata</taxon>
        <taxon>Craniata</taxon>
        <taxon>Vertebrata</taxon>
        <taxon>Euteleostomi</taxon>
        <taxon>Actinopterygii</taxon>
        <taxon>Neopterygii</taxon>
        <taxon>Teleostei</taxon>
        <taxon>Neoteleostei</taxon>
        <taxon>Acanthomorphata</taxon>
        <taxon>Eupercaria</taxon>
        <taxon>Perciformes</taxon>
        <taxon>Cottioidei</taxon>
        <taxon>Cottales</taxon>
        <taxon>Liparidae</taxon>
        <taxon>Liparis</taxon>
    </lineage>
</organism>
<name>A0A4Z2HBU2_9TELE</name>
<evidence type="ECO:0000313" key="2">
    <source>
        <dbReference type="Proteomes" id="UP000314294"/>
    </source>
</evidence>
<proteinExistence type="predicted"/>
<sequence>MQDCVVRLGWKESMGKVTMALFVNLKQPRGAMLFPRCDEIKRNNSRGSFVEFATKDPTASPRLLAALDGRSDAAIQPVEGDSQHGHRKAHI</sequence>
<gene>
    <name evidence="1" type="ORF">EYF80_027276</name>
</gene>
<dbReference type="AlphaFoldDB" id="A0A4Z2HBU2"/>
<evidence type="ECO:0000313" key="1">
    <source>
        <dbReference type="EMBL" id="TNN62473.1"/>
    </source>
</evidence>